<dbReference type="Pfam" id="PF00027">
    <property type="entry name" value="cNMP_binding"/>
    <property type="match status" value="1"/>
</dbReference>
<dbReference type="InterPro" id="IPR050097">
    <property type="entry name" value="Ferredoxin-NADP_redctase_2"/>
</dbReference>
<dbReference type="Gene3D" id="3.50.50.60">
    <property type="entry name" value="FAD/NAD(P)-binding domain"/>
    <property type="match status" value="2"/>
</dbReference>
<dbReference type="PROSITE" id="PS50042">
    <property type="entry name" value="CNMP_BINDING_3"/>
    <property type="match status" value="1"/>
</dbReference>
<dbReference type="InterPro" id="IPR036188">
    <property type="entry name" value="FAD/NAD-bd_sf"/>
</dbReference>
<dbReference type="Pfam" id="PF07992">
    <property type="entry name" value="Pyr_redox_2"/>
    <property type="match status" value="1"/>
</dbReference>
<dbReference type="InterPro" id="IPR000595">
    <property type="entry name" value="cNMP-bd_dom"/>
</dbReference>
<protein>
    <submittedName>
        <fullName evidence="5">FAD-dependent oxidoreductase</fullName>
    </submittedName>
</protein>
<comment type="catalytic activity">
    <reaction evidence="3">
        <text>[thioredoxin]-dithiol + NADP(+) = [thioredoxin]-disulfide + NADPH + H(+)</text>
        <dbReference type="Rhea" id="RHEA:20345"/>
        <dbReference type="Rhea" id="RHEA-COMP:10698"/>
        <dbReference type="Rhea" id="RHEA-COMP:10700"/>
        <dbReference type="ChEBI" id="CHEBI:15378"/>
        <dbReference type="ChEBI" id="CHEBI:29950"/>
        <dbReference type="ChEBI" id="CHEBI:50058"/>
        <dbReference type="ChEBI" id="CHEBI:57783"/>
        <dbReference type="ChEBI" id="CHEBI:58349"/>
        <dbReference type="EC" id="1.8.1.9"/>
    </reaction>
</comment>
<dbReference type="CDD" id="cd00038">
    <property type="entry name" value="CAP_ED"/>
    <property type="match status" value="1"/>
</dbReference>
<dbReference type="InterPro" id="IPR014710">
    <property type="entry name" value="RmlC-like_jellyroll"/>
</dbReference>
<keyword evidence="1" id="KW-0285">Flavoprotein</keyword>
<dbReference type="Gene3D" id="2.60.120.10">
    <property type="entry name" value="Jelly Rolls"/>
    <property type="match status" value="1"/>
</dbReference>
<keyword evidence="2" id="KW-0560">Oxidoreductase</keyword>
<keyword evidence="6" id="KW-1185">Reference proteome</keyword>
<dbReference type="PRINTS" id="PR00469">
    <property type="entry name" value="PNDRDTASEII"/>
</dbReference>
<dbReference type="EMBL" id="JACXYZ010000001">
    <property type="protein sequence ID" value="MBD3923075.1"/>
    <property type="molecule type" value="Genomic_DNA"/>
</dbReference>
<evidence type="ECO:0000256" key="2">
    <source>
        <dbReference type="ARBA" id="ARBA00023002"/>
    </source>
</evidence>
<dbReference type="RefSeq" id="WP_191192982.1">
    <property type="nucleotide sequence ID" value="NZ_JACXYZ010000001.1"/>
</dbReference>
<gene>
    <name evidence="5" type="ORF">IEZ26_00455</name>
</gene>
<evidence type="ECO:0000256" key="1">
    <source>
        <dbReference type="ARBA" id="ARBA00022630"/>
    </source>
</evidence>
<proteinExistence type="predicted"/>
<dbReference type="PRINTS" id="PR00368">
    <property type="entry name" value="FADPNR"/>
</dbReference>
<dbReference type="InterPro" id="IPR023753">
    <property type="entry name" value="FAD/NAD-binding_dom"/>
</dbReference>
<reference evidence="5 6" key="1">
    <citation type="submission" date="2020-09" db="EMBL/GenBank/DDBJ databases">
        <title>novel species in genus Nocardioides.</title>
        <authorList>
            <person name="Zhang G."/>
        </authorList>
    </citation>
    <scope>NUCLEOTIDE SEQUENCE [LARGE SCALE GENOMIC DNA]</scope>
    <source>
        <strain evidence="5 6">KCTC 39551</strain>
    </source>
</reference>
<feature type="domain" description="Cyclic nucleotide-binding" evidence="4">
    <location>
        <begin position="1"/>
        <end position="105"/>
    </location>
</feature>
<accession>A0ABR8N4I1</accession>
<dbReference type="PANTHER" id="PTHR48105">
    <property type="entry name" value="THIOREDOXIN REDUCTASE 1-RELATED-RELATED"/>
    <property type="match status" value="1"/>
</dbReference>
<evidence type="ECO:0000259" key="4">
    <source>
        <dbReference type="PROSITE" id="PS50042"/>
    </source>
</evidence>
<organism evidence="5 6">
    <name type="scientific">Nocardioides cavernae</name>
    <dbReference type="NCBI Taxonomy" id="1921566"/>
    <lineage>
        <taxon>Bacteria</taxon>
        <taxon>Bacillati</taxon>
        <taxon>Actinomycetota</taxon>
        <taxon>Actinomycetes</taxon>
        <taxon>Propionibacteriales</taxon>
        <taxon>Nocardioidaceae</taxon>
        <taxon>Nocardioides</taxon>
    </lineage>
</organism>
<evidence type="ECO:0000313" key="6">
    <source>
        <dbReference type="Proteomes" id="UP000618818"/>
    </source>
</evidence>
<dbReference type="InterPro" id="IPR018490">
    <property type="entry name" value="cNMP-bd_dom_sf"/>
</dbReference>
<evidence type="ECO:0000256" key="3">
    <source>
        <dbReference type="ARBA" id="ARBA00048132"/>
    </source>
</evidence>
<dbReference type="Proteomes" id="UP000618818">
    <property type="component" value="Unassembled WGS sequence"/>
</dbReference>
<comment type="caution">
    <text evidence="5">The sequence shown here is derived from an EMBL/GenBank/DDBJ whole genome shotgun (WGS) entry which is preliminary data.</text>
</comment>
<sequence length="525" mass="55284">MRRTVQAGQVLYATGDSSYDLFLIESAAVDVVREASVSEHEHVVYTRTAGDFMGELSILTGQTVYVTARVREPGLVVQIGARAFRTSLAEQVDIADVLIEAFRLRRRIMLDSAGSALEIVGRPDTASNRALRTYAARLQLPHSPFDADSVAGQSLMAAYGLVDEDLPAAVLFDRVLVRATPQDVARAVGLTFEPSDRDVDLVVVGAGPAGLAAAVYGASEGLVTVLLDAQGPGGQAATTSRIENYLGFPGGISGDDLTRLALVQALKFGAQVYAPCHVVGLRGEPRGPVLSLADGSEVRARAVIVATGARYRRLAVARWDEFERRGAIRYSATELDVAGCESSPVTVVGGANSAGQAALFLASRGCRVDVLVRGDRIAKSMSSYLVDRLEAHSMVTVWTNAHLLELCGEEDLDGVVIRADGGALLVRDSRALFCFIGAEPDTAWMNGVTRDGDGFVMTDVALAAADAADPGMALLPYQTSLPGVFAAGDVRAGSMKRVASAVGEGASAVASVHRTLGRSRDLPTH</sequence>
<evidence type="ECO:0000313" key="5">
    <source>
        <dbReference type="EMBL" id="MBD3923075.1"/>
    </source>
</evidence>
<dbReference type="SUPFAM" id="SSF51206">
    <property type="entry name" value="cAMP-binding domain-like"/>
    <property type="match status" value="1"/>
</dbReference>
<dbReference type="SUPFAM" id="SSF51905">
    <property type="entry name" value="FAD/NAD(P)-binding domain"/>
    <property type="match status" value="1"/>
</dbReference>
<name>A0ABR8N4I1_9ACTN</name>